<evidence type="ECO:0000256" key="2">
    <source>
        <dbReference type="ARBA" id="ARBA00022692"/>
    </source>
</evidence>
<gene>
    <name evidence="11" type="ORF">FRX31_009441</name>
</gene>
<comment type="similarity">
    <text evidence="9">Belongs to the sel-1 family.</text>
</comment>
<comment type="caution">
    <text evidence="11">The sequence shown here is derived from an EMBL/GenBank/DDBJ whole genome shotgun (WGS) entry which is preliminary data.</text>
</comment>
<evidence type="ECO:0000256" key="7">
    <source>
        <dbReference type="ARBA" id="ARBA00023136"/>
    </source>
</evidence>
<name>A0A7J6WXX7_THATH</name>
<dbReference type="InterPro" id="IPR006597">
    <property type="entry name" value="Sel1-like"/>
</dbReference>
<feature type="region of interest" description="Disordered" evidence="10">
    <location>
        <begin position="43"/>
        <end position="81"/>
    </location>
</feature>
<evidence type="ECO:0000256" key="4">
    <source>
        <dbReference type="ARBA" id="ARBA00022737"/>
    </source>
</evidence>
<evidence type="ECO:0000256" key="9">
    <source>
        <dbReference type="ARBA" id="ARBA00038101"/>
    </source>
</evidence>
<proteinExistence type="inferred from homology"/>
<dbReference type="Gene3D" id="1.25.40.10">
    <property type="entry name" value="Tetratricopeptide repeat domain"/>
    <property type="match status" value="2"/>
</dbReference>
<dbReference type="SUPFAM" id="SSF81901">
    <property type="entry name" value="HCP-like"/>
    <property type="match status" value="2"/>
</dbReference>
<evidence type="ECO:0000256" key="8">
    <source>
        <dbReference type="ARBA" id="ARBA00023180"/>
    </source>
</evidence>
<keyword evidence="8" id="KW-0325">Glycoprotein</keyword>
<evidence type="ECO:0000256" key="1">
    <source>
        <dbReference type="ARBA" id="ARBA00004389"/>
    </source>
</evidence>
<dbReference type="GO" id="GO:0036503">
    <property type="term" value="P:ERAD pathway"/>
    <property type="evidence" value="ECO:0007669"/>
    <property type="project" value="InterPro"/>
</dbReference>
<dbReference type="EMBL" id="JABWDY010010051">
    <property type="protein sequence ID" value="KAF5200972.1"/>
    <property type="molecule type" value="Genomic_DNA"/>
</dbReference>
<dbReference type="GO" id="GO:0005789">
    <property type="term" value="C:endoplasmic reticulum membrane"/>
    <property type="evidence" value="ECO:0007669"/>
    <property type="project" value="UniProtKB-SubCell"/>
</dbReference>
<dbReference type="OrthoDB" id="27934at2759"/>
<feature type="non-terminal residue" evidence="11">
    <location>
        <position position="1"/>
    </location>
</feature>
<accession>A0A7J6WXX7</accession>
<dbReference type="SMART" id="SM00671">
    <property type="entry name" value="SEL1"/>
    <property type="match status" value="3"/>
</dbReference>
<keyword evidence="6" id="KW-1133">Transmembrane helix</keyword>
<evidence type="ECO:0000256" key="6">
    <source>
        <dbReference type="ARBA" id="ARBA00022989"/>
    </source>
</evidence>
<dbReference type="Pfam" id="PF08238">
    <property type="entry name" value="Sel1"/>
    <property type="match status" value="4"/>
</dbReference>
<evidence type="ECO:0000313" key="11">
    <source>
        <dbReference type="EMBL" id="KAF5200972.1"/>
    </source>
</evidence>
<dbReference type="Proteomes" id="UP000554482">
    <property type="component" value="Unassembled WGS sequence"/>
</dbReference>
<keyword evidence="2" id="KW-0812">Transmembrane</keyword>
<reference evidence="11 12" key="1">
    <citation type="submission" date="2020-06" db="EMBL/GenBank/DDBJ databases">
        <title>Transcriptomic and genomic resources for Thalictrum thalictroides and T. hernandezii: Facilitating candidate gene discovery in an emerging model plant lineage.</title>
        <authorList>
            <person name="Arias T."/>
            <person name="Riano-Pachon D.M."/>
            <person name="Di Stilio V.S."/>
        </authorList>
    </citation>
    <scope>NUCLEOTIDE SEQUENCE [LARGE SCALE GENOMIC DNA]</scope>
    <source>
        <strain evidence="12">cv. WT478/WT964</strain>
        <tissue evidence="11">Leaves</tissue>
    </source>
</reference>
<comment type="subcellular location">
    <subcellularLocation>
        <location evidence="1">Endoplasmic reticulum membrane</location>
        <topology evidence="1">Single-pass membrane protein</topology>
    </subcellularLocation>
</comment>
<protein>
    <submittedName>
        <fullName evidence="11">Erad-associated e3 ubiquitin-protein ligase component hrd3a</fullName>
    </submittedName>
</protein>
<keyword evidence="5" id="KW-0256">Endoplasmic reticulum</keyword>
<keyword evidence="3" id="KW-0732">Signal</keyword>
<keyword evidence="7" id="KW-0472">Membrane</keyword>
<organism evidence="11 12">
    <name type="scientific">Thalictrum thalictroides</name>
    <name type="common">Rue-anemone</name>
    <name type="synonym">Anemone thalictroides</name>
    <dbReference type="NCBI Taxonomy" id="46969"/>
    <lineage>
        <taxon>Eukaryota</taxon>
        <taxon>Viridiplantae</taxon>
        <taxon>Streptophyta</taxon>
        <taxon>Embryophyta</taxon>
        <taxon>Tracheophyta</taxon>
        <taxon>Spermatophyta</taxon>
        <taxon>Magnoliopsida</taxon>
        <taxon>Ranunculales</taxon>
        <taxon>Ranunculaceae</taxon>
        <taxon>Thalictroideae</taxon>
        <taxon>Thalictrum</taxon>
    </lineage>
</organism>
<evidence type="ECO:0000313" key="12">
    <source>
        <dbReference type="Proteomes" id="UP000554482"/>
    </source>
</evidence>
<evidence type="ECO:0000256" key="3">
    <source>
        <dbReference type="ARBA" id="ARBA00022729"/>
    </source>
</evidence>
<dbReference type="PANTHER" id="PTHR45084">
    <property type="entry name" value="ERAD-ASSOCIATED E3 UBIQUITIN-PROTEIN LIGASE COMPONENT HRD3A-RELATED"/>
    <property type="match status" value="1"/>
</dbReference>
<dbReference type="AlphaFoldDB" id="A0A7J6WXX7"/>
<sequence>MRRRADEFRNKFFFFLILILISLFPISTLARPFVLVLSKEDLEDDTPSSSSSIHDQDSSSTEWDEFGESDNKTEDELDPGSWRPIFEPDLSSSLSSLNNTNPEESRYYSGVRKMISAVSNADTELMNEAASEIEASAMEGYAHAQSALGFLYGSGQLKEKNVAKAFLYHHFASEGGNLQSKMVIAYTYFRQNMYEKAVKLYVELAEVAVSSFLISRDPVIEPVRIHSGTEENKEGLRKSRGEDDDDFQITEYQAQKGNAGAMYKIGIFYYFGLRGVRRDHTKALSWFLKAVDKGEPRSMELLGEIYARGAGVERNFTKAFEWLTLASKQQHFSAYNGMGYLYVKGYGVEKKNYTK</sequence>
<evidence type="ECO:0000256" key="10">
    <source>
        <dbReference type="SAM" id="MobiDB-lite"/>
    </source>
</evidence>
<dbReference type="InterPro" id="IPR044623">
    <property type="entry name" value="HRD3"/>
</dbReference>
<dbReference type="InterPro" id="IPR011990">
    <property type="entry name" value="TPR-like_helical_dom_sf"/>
</dbReference>
<dbReference type="FunFam" id="1.25.40.10:FF:001837">
    <property type="entry name" value="ERAD-associated E3 ubiquitin-protein ligase component HRD3A"/>
    <property type="match status" value="1"/>
</dbReference>
<keyword evidence="4" id="KW-0677">Repeat</keyword>
<dbReference type="PANTHER" id="PTHR45084:SF1">
    <property type="entry name" value="ERAD-ASSOCIATED E3 UBIQUITIN-PROTEIN LIGASE COMPONENT HRD3A-RELATED"/>
    <property type="match status" value="1"/>
</dbReference>
<evidence type="ECO:0000256" key="5">
    <source>
        <dbReference type="ARBA" id="ARBA00022824"/>
    </source>
</evidence>
<keyword evidence="12" id="KW-1185">Reference proteome</keyword>